<keyword evidence="5 7" id="KW-0456">Lyase</keyword>
<feature type="binding site" evidence="7">
    <location>
        <position position="354"/>
    </location>
    <ligand>
        <name>substrate</name>
    </ligand>
</feature>
<keyword evidence="3 7" id="KW-0058">Aromatic hydrocarbons catabolism</keyword>
<keyword evidence="11" id="KW-1185">Reference proteome</keyword>
<feature type="domain" description="Pyruvate carboxyltransferase" evidence="9">
    <location>
        <begin position="7"/>
        <end position="324"/>
    </location>
</feature>
<dbReference type="EMBL" id="CP031092">
    <property type="protein sequence ID" value="AXF57198.1"/>
    <property type="molecule type" value="Genomic_DNA"/>
</dbReference>
<feature type="site" description="Transition state stabilizer" evidence="7">
    <location>
        <position position="15"/>
    </location>
</feature>
<dbReference type="PANTHER" id="PTHR10277:SF9">
    <property type="entry name" value="2-ISOPROPYLMALATE SYNTHASE 1, CHLOROPLASTIC-RELATED"/>
    <property type="match status" value="1"/>
</dbReference>
<dbReference type="Gene3D" id="3.20.20.70">
    <property type="entry name" value="Aldolase class I"/>
    <property type="match status" value="2"/>
</dbReference>
<evidence type="ECO:0000256" key="5">
    <source>
        <dbReference type="ARBA" id="ARBA00023239"/>
    </source>
</evidence>
<dbReference type="NCBIfam" id="NF006049">
    <property type="entry name" value="PRK08195.1"/>
    <property type="match status" value="2"/>
</dbReference>
<dbReference type="Pfam" id="PF07836">
    <property type="entry name" value="DmpG_comm"/>
    <property type="match status" value="1"/>
</dbReference>
<feature type="binding site" evidence="7">
    <location>
        <position position="263"/>
    </location>
    <ligand>
        <name>substrate</name>
    </ligand>
</feature>
<dbReference type="KEGG" id="rue:DT065_15115"/>
<dbReference type="GO" id="GO:0008701">
    <property type="term" value="F:4-hydroxy-2-oxovalerate aldolase activity"/>
    <property type="evidence" value="ECO:0007669"/>
    <property type="project" value="UniProtKB-UniRule"/>
</dbReference>
<dbReference type="InterPro" id="IPR013785">
    <property type="entry name" value="Aldolase_TIM"/>
</dbReference>
<evidence type="ECO:0000256" key="6">
    <source>
        <dbReference type="ARBA" id="ARBA00023518"/>
    </source>
</evidence>
<dbReference type="GO" id="GO:0003852">
    <property type="term" value="F:2-isopropylmalate synthase activity"/>
    <property type="evidence" value="ECO:0007669"/>
    <property type="project" value="TreeGrafter"/>
</dbReference>
<gene>
    <name evidence="10" type="primary">dmpG</name>
    <name evidence="10" type="ORF">DT065_15115</name>
</gene>
<dbReference type="InterPro" id="IPR017629">
    <property type="entry name" value="4OH_2_O-val_aldolase"/>
</dbReference>
<feature type="active site" description="Proton acceptor" evidence="7">
    <location>
        <position position="19"/>
    </location>
</feature>
<comment type="similarity">
    <text evidence="1 7">Belongs to the 4-hydroxy-2-oxovalerate aldolase family.</text>
</comment>
<evidence type="ECO:0000256" key="4">
    <source>
        <dbReference type="ARBA" id="ARBA00023211"/>
    </source>
</evidence>
<dbReference type="Pfam" id="PF00682">
    <property type="entry name" value="HMGL-like"/>
    <property type="match status" value="1"/>
</dbReference>
<evidence type="ECO:0000313" key="11">
    <source>
        <dbReference type="Proteomes" id="UP000252100"/>
    </source>
</evidence>
<dbReference type="EC" id="4.1.3.39" evidence="7 8"/>
<feature type="binding site" evidence="7">
    <location>
        <begin position="15"/>
        <end position="16"/>
    </location>
    <ligand>
        <name>substrate</name>
    </ligand>
</feature>
<dbReference type="GO" id="GO:0009098">
    <property type="term" value="P:L-leucine biosynthetic process"/>
    <property type="evidence" value="ECO:0007669"/>
    <property type="project" value="TreeGrafter"/>
</dbReference>
<dbReference type="GO" id="GO:0030145">
    <property type="term" value="F:manganese ion binding"/>
    <property type="evidence" value="ECO:0007669"/>
    <property type="project" value="UniProtKB-UniRule"/>
</dbReference>
<keyword evidence="2 7" id="KW-0479">Metal-binding</keyword>
<dbReference type="PROSITE" id="PS50991">
    <property type="entry name" value="PYR_CT"/>
    <property type="match status" value="1"/>
</dbReference>
<dbReference type="AlphaFoldDB" id="A0A345C1W7"/>
<organism evidence="10 11">
    <name type="scientific">Salicibibacter kimchii</name>
    <dbReference type="NCBI Taxonomy" id="2099786"/>
    <lineage>
        <taxon>Bacteria</taxon>
        <taxon>Bacillati</taxon>
        <taxon>Bacillota</taxon>
        <taxon>Bacilli</taxon>
        <taxon>Bacillales</taxon>
        <taxon>Bacillaceae</taxon>
        <taxon>Salicibibacter</taxon>
    </lineage>
</organism>
<protein>
    <recommendedName>
        <fullName evidence="7 8">4-hydroxy-2-oxovalerate aldolase</fullName>
        <shortName evidence="7">HOA</shortName>
        <ecNumber evidence="7 8">4.1.3.39</ecNumber>
    </recommendedName>
    <alternativeName>
        <fullName evidence="7">4-hydroxy-2-keto-pentanoic acid aldolase</fullName>
    </alternativeName>
    <alternativeName>
        <fullName evidence="7">4-hydroxy-2-oxopentanoate aldolase</fullName>
    </alternativeName>
</protein>
<comment type="catalytic activity">
    <reaction evidence="7">
        <text>(S)-4-hydroxy-2-oxopentanoate = acetaldehyde + pyruvate</text>
        <dbReference type="Rhea" id="RHEA:22624"/>
        <dbReference type="ChEBI" id="CHEBI:15343"/>
        <dbReference type="ChEBI" id="CHEBI:15361"/>
        <dbReference type="ChEBI" id="CHEBI:73143"/>
        <dbReference type="EC" id="4.1.3.39"/>
    </reaction>
</comment>
<dbReference type="RefSeq" id="WP_114374795.1">
    <property type="nucleotide sequence ID" value="NZ_CP031092.1"/>
</dbReference>
<dbReference type="Gene3D" id="1.10.8.60">
    <property type="match status" value="1"/>
</dbReference>
<dbReference type="CDD" id="cd07943">
    <property type="entry name" value="DRE_TIM_HOA"/>
    <property type="match status" value="1"/>
</dbReference>
<dbReference type="InterPro" id="IPR035685">
    <property type="entry name" value="DRE_TIM_HOA"/>
</dbReference>
<dbReference type="HAMAP" id="MF_01656">
    <property type="entry name" value="HOA"/>
    <property type="match status" value="1"/>
</dbReference>
<evidence type="ECO:0000256" key="8">
    <source>
        <dbReference type="NCBIfam" id="TIGR03217"/>
    </source>
</evidence>
<dbReference type="Proteomes" id="UP000252100">
    <property type="component" value="Chromosome"/>
</dbReference>
<proteinExistence type="inferred from homology"/>
<dbReference type="InterPro" id="IPR050073">
    <property type="entry name" value="2-IPM_HCS-like"/>
</dbReference>
<dbReference type="NCBIfam" id="TIGR03217">
    <property type="entry name" value="4OH_2_O_val_ald"/>
    <property type="match status" value="2"/>
</dbReference>
<keyword evidence="4 7" id="KW-0464">Manganese</keyword>
<accession>A0A345C1W7</accession>
<dbReference type="InterPro" id="IPR000891">
    <property type="entry name" value="PYR_CT"/>
</dbReference>
<feature type="binding site" evidence="7">
    <location>
        <position position="263"/>
    </location>
    <ligand>
        <name>Mn(2+)</name>
        <dbReference type="ChEBI" id="CHEBI:29035"/>
    </ligand>
</feature>
<reference evidence="10 11" key="1">
    <citation type="journal article" date="2018" name="J. Microbiol.">
        <title>Salicibibacter kimchii gen. nov., sp. nov., a moderately halophilic and alkalitolerant bacterium in the family Bacillaceae, isolated from kimchi.</title>
        <authorList>
            <person name="Jang J.Y."/>
            <person name="Oh Y.J."/>
            <person name="Lim S.K."/>
            <person name="Park H.K."/>
            <person name="Lee C."/>
            <person name="Kim J.Y."/>
            <person name="Lee M.A."/>
            <person name="Choi H.J."/>
        </authorList>
    </citation>
    <scope>NUCLEOTIDE SEQUENCE [LARGE SCALE GENOMIC DNA]</scope>
    <source>
        <strain evidence="10 11">NKC1-1</strain>
    </source>
</reference>
<sequence>MTKQTDIKITEVALRDGSHAISHQYTVDQVKSTAKALNEARVPYIEVAHGDGLGGSSLQYGFSKTDEFKLIEAAVSVADFSKIAVLLLPGIGTIEDLKEAAALGAKMARVATHVTEADVSEQHIQTAKELGMETVGFLMMSHMVSVEKLVEQAKLMESYGADTVYVVDSAGALLPHEVKERIKALRQALSIDIGFHGHNNLSLAMGNTLAAIEEGATRIDGSIRCLGADTVYVVDSAGALLPHEVKERIKALRQALSIDIGFHGHNNLSLAMGNTLAAIEEGATRIDGSIRCLGAGAGNTQTEVLIGVLDKMGIETGVDLYKIMDVAEDIVAPILQQPQEINRDSLTLGYAGVYSSFLLHANRAAEKFLVESRDILVELGKREIIGGQEDMIIDVAAELAETRKASVQS</sequence>
<evidence type="ECO:0000256" key="1">
    <source>
        <dbReference type="ARBA" id="ARBA00008944"/>
    </source>
</evidence>
<dbReference type="InterPro" id="IPR012425">
    <property type="entry name" value="DmpG_comm"/>
</dbReference>
<dbReference type="OrthoDB" id="9804858at2"/>
<feature type="binding site" evidence="7">
    <location>
        <position position="169"/>
    </location>
    <ligand>
        <name>substrate</name>
    </ligand>
</feature>
<dbReference type="SUPFAM" id="SSF89000">
    <property type="entry name" value="post-HMGL domain-like"/>
    <property type="match status" value="1"/>
</dbReference>
<feature type="binding site" evidence="7">
    <location>
        <position position="16"/>
    </location>
    <ligand>
        <name>Mn(2+)</name>
        <dbReference type="ChEBI" id="CHEBI:29035"/>
    </ligand>
</feature>
<evidence type="ECO:0000259" key="9">
    <source>
        <dbReference type="PROSITE" id="PS50991"/>
    </source>
</evidence>
<evidence type="ECO:0000256" key="3">
    <source>
        <dbReference type="ARBA" id="ARBA00022797"/>
    </source>
</evidence>
<dbReference type="SUPFAM" id="SSF51569">
    <property type="entry name" value="Aldolase"/>
    <property type="match status" value="2"/>
</dbReference>
<evidence type="ECO:0000313" key="10">
    <source>
        <dbReference type="EMBL" id="AXF57198.1"/>
    </source>
</evidence>
<evidence type="ECO:0000256" key="2">
    <source>
        <dbReference type="ARBA" id="ARBA00022723"/>
    </source>
</evidence>
<feature type="binding site" evidence="7">
    <location>
        <position position="265"/>
    </location>
    <ligand>
        <name>Mn(2+)</name>
        <dbReference type="ChEBI" id="CHEBI:29035"/>
    </ligand>
</feature>
<name>A0A345C1W7_9BACI</name>
<dbReference type="PANTHER" id="PTHR10277">
    <property type="entry name" value="HOMOCITRATE SYNTHASE-RELATED"/>
    <property type="match status" value="1"/>
</dbReference>
<comment type="catalytic activity">
    <reaction evidence="6">
        <text>(S)-4-hydroxy-2-oxohexanoate = propanal + pyruvate</text>
        <dbReference type="Rhea" id="RHEA:36003"/>
        <dbReference type="ChEBI" id="CHEBI:15361"/>
        <dbReference type="ChEBI" id="CHEBI:17153"/>
        <dbReference type="ChEBI" id="CHEBI:73142"/>
        <dbReference type="EC" id="4.1.3.43"/>
    </reaction>
    <physiologicalReaction direction="left-to-right" evidence="6">
        <dbReference type="Rhea" id="RHEA:36004"/>
    </physiologicalReaction>
</comment>
<evidence type="ECO:0000256" key="7">
    <source>
        <dbReference type="HAMAP-Rule" id="MF_01656"/>
    </source>
</evidence>